<dbReference type="Pfam" id="PF00892">
    <property type="entry name" value="EamA"/>
    <property type="match status" value="2"/>
</dbReference>
<dbReference type="EMBL" id="CM009294">
    <property type="protein sequence ID" value="RQO90751.1"/>
    <property type="molecule type" value="Genomic_DNA"/>
</dbReference>
<protein>
    <recommendedName>
        <fullName evidence="6">WAT1-related protein</fullName>
    </recommendedName>
</protein>
<feature type="transmembrane region" description="Helical" evidence="6">
    <location>
        <begin position="78"/>
        <end position="100"/>
    </location>
</feature>
<feature type="domain" description="EamA" evidence="7">
    <location>
        <begin position="204"/>
        <end position="278"/>
    </location>
</feature>
<sequence length="311" mass="34258">MKGLFGCLDAMENHKPYIAMVLVQFVYAGMALFSKAAIARGMNSFVFVVYRQAFASVSLLPFAFFLERKEAAPLSYGLLFKIFLVSLCGVTLSLNLYYIAINYTTATLAAATTNAIPAITFAMAALLRMESISIKHVHGIAKVLGSVIGVSGVLVIAFVKGPPIKFMNWHPANDHGQIQDSSKTCCSREEWIKGTLLMISANTLWSLWLVLQGIVVTGITYWLQIWTIEKKGPVFTSMFTPFALIITAIFSAFLWKETFNWGSVGGDVLLVGGLYGVLWGKKKEDGRNVTTNGQNTTETKEKITLECITYD</sequence>
<feature type="domain" description="EamA" evidence="7">
    <location>
        <begin position="17"/>
        <end position="151"/>
    </location>
</feature>
<dbReference type="GO" id="GO:0022857">
    <property type="term" value="F:transmembrane transporter activity"/>
    <property type="evidence" value="ECO:0007669"/>
    <property type="project" value="InterPro"/>
</dbReference>
<feature type="transmembrane region" description="Helical" evidence="6">
    <location>
        <begin position="44"/>
        <end position="66"/>
    </location>
</feature>
<evidence type="ECO:0000259" key="7">
    <source>
        <dbReference type="Pfam" id="PF00892"/>
    </source>
</evidence>
<keyword evidence="9" id="KW-1185">Reference proteome</keyword>
<keyword evidence="5 6" id="KW-0472">Membrane</keyword>
<feature type="transmembrane region" description="Helical" evidence="6">
    <location>
        <begin position="205"/>
        <end position="223"/>
    </location>
</feature>
<dbReference type="AlphaFoldDB" id="A0A3N7FWC7"/>
<evidence type="ECO:0000256" key="6">
    <source>
        <dbReference type="RuleBase" id="RU363077"/>
    </source>
</evidence>
<name>A0A3N7FWC7_POPTR</name>
<feature type="transmembrane region" description="Helical" evidence="6">
    <location>
        <begin position="139"/>
        <end position="159"/>
    </location>
</feature>
<evidence type="ECO:0000256" key="4">
    <source>
        <dbReference type="ARBA" id="ARBA00022989"/>
    </source>
</evidence>
<organism evidence="8 9">
    <name type="scientific">Populus trichocarpa</name>
    <name type="common">Western balsam poplar</name>
    <name type="synonym">Populus balsamifera subsp. trichocarpa</name>
    <dbReference type="NCBI Taxonomy" id="3694"/>
    <lineage>
        <taxon>Eukaryota</taxon>
        <taxon>Viridiplantae</taxon>
        <taxon>Streptophyta</taxon>
        <taxon>Embryophyta</taxon>
        <taxon>Tracheophyta</taxon>
        <taxon>Spermatophyta</taxon>
        <taxon>Magnoliopsida</taxon>
        <taxon>eudicotyledons</taxon>
        <taxon>Gunneridae</taxon>
        <taxon>Pentapetalae</taxon>
        <taxon>rosids</taxon>
        <taxon>fabids</taxon>
        <taxon>Malpighiales</taxon>
        <taxon>Salicaceae</taxon>
        <taxon>Saliceae</taxon>
        <taxon>Populus</taxon>
    </lineage>
</organism>
<gene>
    <name evidence="8" type="ORF">POPTR_005G192100</name>
</gene>
<comment type="similarity">
    <text evidence="2 6">Belongs to the drug/metabolite transporter (DMT) superfamily. Plant drug/metabolite exporter (P-DME) (TC 2.A.7.4) family.</text>
</comment>
<dbReference type="SUPFAM" id="SSF103481">
    <property type="entry name" value="Multidrug resistance efflux transporter EmrE"/>
    <property type="match status" value="2"/>
</dbReference>
<feature type="transmembrane region" description="Helical" evidence="6">
    <location>
        <begin position="261"/>
        <end position="278"/>
    </location>
</feature>
<evidence type="ECO:0000256" key="3">
    <source>
        <dbReference type="ARBA" id="ARBA00022692"/>
    </source>
</evidence>
<accession>A0A3N7FWC7</accession>
<keyword evidence="4 6" id="KW-1133">Transmembrane helix</keyword>
<dbReference type="InterPro" id="IPR000620">
    <property type="entry name" value="EamA_dom"/>
</dbReference>
<dbReference type="InterPro" id="IPR030184">
    <property type="entry name" value="WAT1-related"/>
</dbReference>
<dbReference type="GO" id="GO:0016020">
    <property type="term" value="C:membrane"/>
    <property type="evidence" value="ECO:0007669"/>
    <property type="project" value="UniProtKB-SubCell"/>
</dbReference>
<reference evidence="8 9" key="1">
    <citation type="journal article" date="2006" name="Science">
        <title>The genome of black cottonwood, Populus trichocarpa (Torr. &amp; Gray).</title>
        <authorList>
            <person name="Tuskan G.A."/>
            <person name="Difazio S."/>
            <person name="Jansson S."/>
            <person name="Bohlmann J."/>
            <person name="Grigoriev I."/>
            <person name="Hellsten U."/>
            <person name="Putnam N."/>
            <person name="Ralph S."/>
            <person name="Rombauts S."/>
            <person name="Salamov A."/>
            <person name="Schein J."/>
            <person name="Sterck L."/>
            <person name="Aerts A."/>
            <person name="Bhalerao R.R."/>
            <person name="Bhalerao R.P."/>
            <person name="Blaudez D."/>
            <person name="Boerjan W."/>
            <person name="Brun A."/>
            <person name="Brunner A."/>
            <person name="Busov V."/>
            <person name="Campbell M."/>
            <person name="Carlson J."/>
            <person name="Chalot M."/>
            <person name="Chapman J."/>
            <person name="Chen G.L."/>
            <person name="Cooper D."/>
            <person name="Coutinho P.M."/>
            <person name="Couturier J."/>
            <person name="Covert S."/>
            <person name="Cronk Q."/>
            <person name="Cunningham R."/>
            <person name="Davis J."/>
            <person name="Degroeve S."/>
            <person name="Dejardin A."/>
            <person name="Depamphilis C."/>
            <person name="Detter J."/>
            <person name="Dirks B."/>
            <person name="Dubchak I."/>
            <person name="Duplessis S."/>
            <person name="Ehlting J."/>
            <person name="Ellis B."/>
            <person name="Gendler K."/>
            <person name="Goodstein D."/>
            <person name="Gribskov M."/>
            <person name="Grimwood J."/>
            <person name="Groover A."/>
            <person name="Gunter L."/>
            <person name="Hamberger B."/>
            <person name="Heinze B."/>
            <person name="Helariutta Y."/>
            <person name="Henrissat B."/>
            <person name="Holligan D."/>
            <person name="Holt R."/>
            <person name="Huang W."/>
            <person name="Islam-Faridi N."/>
            <person name="Jones S."/>
            <person name="Jones-Rhoades M."/>
            <person name="Jorgensen R."/>
            <person name="Joshi C."/>
            <person name="Kangasjarvi J."/>
            <person name="Karlsson J."/>
            <person name="Kelleher C."/>
            <person name="Kirkpatrick R."/>
            <person name="Kirst M."/>
            <person name="Kohler A."/>
            <person name="Kalluri U."/>
            <person name="Larimer F."/>
            <person name="Leebens-Mack J."/>
            <person name="Leple J.C."/>
            <person name="Locascio P."/>
            <person name="Lou Y."/>
            <person name="Lucas S."/>
            <person name="Martin F."/>
            <person name="Montanini B."/>
            <person name="Napoli C."/>
            <person name="Nelson D.R."/>
            <person name="Nelson C."/>
            <person name="Nieminen K."/>
            <person name="Nilsson O."/>
            <person name="Pereda V."/>
            <person name="Peter G."/>
            <person name="Philippe R."/>
            <person name="Pilate G."/>
            <person name="Poliakov A."/>
            <person name="Razumovskaya J."/>
            <person name="Richardson P."/>
            <person name="Rinaldi C."/>
            <person name="Ritland K."/>
            <person name="Rouze P."/>
            <person name="Ryaboy D."/>
            <person name="Schmutz J."/>
            <person name="Schrader J."/>
            <person name="Segerman B."/>
            <person name="Shin H."/>
            <person name="Siddiqui A."/>
            <person name="Sterky F."/>
            <person name="Terry A."/>
            <person name="Tsai C.J."/>
            <person name="Uberbacher E."/>
            <person name="Unneberg P."/>
            <person name="Vahala J."/>
            <person name="Wall K."/>
            <person name="Wessler S."/>
            <person name="Yang G."/>
            <person name="Yin T."/>
            <person name="Douglas C."/>
            <person name="Marra M."/>
            <person name="Sandberg G."/>
            <person name="Van de Peer Y."/>
            <person name="Rokhsar D."/>
        </authorList>
    </citation>
    <scope>NUCLEOTIDE SEQUENCE [LARGE SCALE GENOMIC DNA]</scope>
    <source>
        <strain evidence="9">cv. Nisqually</strain>
    </source>
</reference>
<comment type="subcellular location">
    <subcellularLocation>
        <location evidence="1 6">Membrane</location>
        <topology evidence="1 6">Multi-pass membrane protein</topology>
    </subcellularLocation>
</comment>
<feature type="transmembrane region" description="Helical" evidence="6">
    <location>
        <begin position="106"/>
        <end position="127"/>
    </location>
</feature>
<evidence type="ECO:0000256" key="1">
    <source>
        <dbReference type="ARBA" id="ARBA00004141"/>
    </source>
</evidence>
<dbReference type="Proteomes" id="UP000006729">
    <property type="component" value="Chromosome 5"/>
</dbReference>
<feature type="transmembrane region" description="Helical" evidence="6">
    <location>
        <begin position="17"/>
        <end position="38"/>
    </location>
</feature>
<evidence type="ECO:0000313" key="8">
    <source>
        <dbReference type="EMBL" id="RQO90751.1"/>
    </source>
</evidence>
<proteinExistence type="inferred from homology"/>
<evidence type="ECO:0000313" key="9">
    <source>
        <dbReference type="Proteomes" id="UP000006729"/>
    </source>
</evidence>
<keyword evidence="3 6" id="KW-0812">Transmembrane</keyword>
<dbReference type="PANTHER" id="PTHR31218">
    <property type="entry name" value="WAT1-RELATED PROTEIN"/>
    <property type="match status" value="1"/>
</dbReference>
<evidence type="ECO:0000256" key="5">
    <source>
        <dbReference type="ARBA" id="ARBA00023136"/>
    </source>
</evidence>
<evidence type="ECO:0000256" key="2">
    <source>
        <dbReference type="ARBA" id="ARBA00007635"/>
    </source>
</evidence>
<feature type="transmembrane region" description="Helical" evidence="6">
    <location>
        <begin position="235"/>
        <end position="255"/>
    </location>
</feature>
<dbReference type="InterPro" id="IPR037185">
    <property type="entry name" value="EmrE-like"/>
</dbReference>